<dbReference type="InterPro" id="IPR001611">
    <property type="entry name" value="Leu-rich_rpt"/>
</dbReference>
<keyword evidence="4" id="KW-1185">Reference proteome</keyword>
<evidence type="ECO:0000313" key="4">
    <source>
        <dbReference type="Proteomes" id="UP000264820"/>
    </source>
</evidence>
<reference evidence="3" key="2">
    <citation type="submission" date="2025-09" db="UniProtKB">
        <authorList>
            <consortium name="Ensembl"/>
        </authorList>
    </citation>
    <scope>IDENTIFICATION</scope>
</reference>
<evidence type="ECO:0000313" key="3">
    <source>
        <dbReference type="Ensembl" id="ENSHCOP00000009594.1"/>
    </source>
</evidence>
<dbReference type="OMA" id="YLTWHKV"/>
<sequence>SPFSSSGVNTLSESLPKSYLSHYSELGVAHLPATVHQSPDSGLGSTPLPSNRFRFASWHHLPQCDLTGDQLTCPRVREGPSDEELFQRQADSACVERWRRKKREKEGQSWEERRQENWENCLELNLSYQDLGDAFQEENFLRILRRLIRVEQLQLVNNSLSNLSSVRLPRCRVLNLHRNHLVSLHQLPKLPAVEQLCLSENAISSLGGLDRLRNSPLRSLNMTLNPVTFSQDYRAR</sequence>
<dbReference type="Ensembl" id="ENSHCOT00000025866.1">
    <property type="protein sequence ID" value="ENSHCOP00000009594.1"/>
    <property type="gene ID" value="ENSHCOG00000012055.1"/>
</dbReference>
<dbReference type="PANTHER" id="PTHR18849">
    <property type="entry name" value="LEUCINE RICH REPEAT PROTEIN"/>
    <property type="match status" value="1"/>
</dbReference>
<proteinExistence type="predicted"/>
<name>A0A3Q3DDW6_HIPCM</name>
<accession>A0A3Q3DDW6</accession>
<dbReference type="Gene3D" id="3.80.10.10">
    <property type="entry name" value="Ribonuclease Inhibitor"/>
    <property type="match status" value="1"/>
</dbReference>
<dbReference type="GeneTree" id="ENSGT00390000015980"/>
<reference evidence="3" key="1">
    <citation type="submission" date="2025-08" db="UniProtKB">
        <authorList>
            <consortium name="Ensembl"/>
        </authorList>
    </citation>
    <scope>IDENTIFICATION</scope>
</reference>
<keyword evidence="2" id="KW-0677">Repeat</keyword>
<dbReference type="PANTHER" id="PTHR18849:SF4">
    <property type="entry name" value="GENE 29133-RELATED"/>
    <property type="match status" value="1"/>
</dbReference>
<dbReference type="SUPFAM" id="SSF52058">
    <property type="entry name" value="L domain-like"/>
    <property type="match status" value="1"/>
</dbReference>
<evidence type="ECO:0000256" key="2">
    <source>
        <dbReference type="ARBA" id="ARBA00022737"/>
    </source>
</evidence>
<dbReference type="Proteomes" id="UP000264820">
    <property type="component" value="Unplaced"/>
</dbReference>
<dbReference type="InterPro" id="IPR032675">
    <property type="entry name" value="LRR_dom_sf"/>
</dbReference>
<dbReference type="PROSITE" id="PS51450">
    <property type="entry name" value="LRR"/>
    <property type="match status" value="1"/>
</dbReference>
<keyword evidence="1" id="KW-0433">Leucine-rich repeat</keyword>
<protein>
    <submittedName>
        <fullName evidence="3">Uncharacterized LOC109512875</fullName>
    </submittedName>
</protein>
<organism evidence="3 4">
    <name type="scientific">Hippocampus comes</name>
    <name type="common">Tiger tail seahorse</name>
    <dbReference type="NCBI Taxonomy" id="109280"/>
    <lineage>
        <taxon>Eukaryota</taxon>
        <taxon>Metazoa</taxon>
        <taxon>Chordata</taxon>
        <taxon>Craniata</taxon>
        <taxon>Vertebrata</taxon>
        <taxon>Euteleostomi</taxon>
        <taxon>Actinopterygii</taxon>
        <taxon>Neopterygii</taxon>
        <taxon>Teleostei</taxon>
        <taxon>Neoteleostei</taxon>
        <taxon>Acanthomorphata</taxon>
        <taxon>Syngnathiaria</taxon>
        <taxon>Syngnathiformes</taxon>
        <taxon>Syngnathoidei</taxon>
        <taxon>Syngnathidae</taxon>
        <taxon>Hippocampus</taxon>
    </lineage>
</organism>
<evidence type="ECO:0000256" key="1">
    <source>
        <dbReference type="ARBA" id="ARBA00022614"/>
    </source>
</evidence>
<dbReference type="AlphaFoldDB" id="A0A3Q3DDW6"/>